<name>A0A975TTQ3_9RHOB</name>
<protein>
    <submittedName>
        <fullName evidence="2">Uncharacterized protein</fullName>
    </submittedName>
</protein>
<dbReference type="EMBL" id="CP078073">
    <property type="protein sequence ID" value="QXL87178.1"/>
    <property type="molecule type" value="Genomic_DNA"/>
</dbReference>
<dbReference type="EMBL" id="JAIMBW010000001">
    <property type="protein sequence ID" value="MBY4894527.1"/>
    <property type="molecule type" value="Genomic_DNA"/>
</dbReference>
<sequence length="151" mass="16395">MPVFVNLMLVLLLISTAGAGGYLLARAHFAATIANRVMAYQARLARSQRDGKQAHKDVARLEAEVAILSEDLTRARGRVSRYEVALFEGYPASEVDLEAAAAAVNEQSLQQQAAAYVQRVHGVDDFDRAGDQDVAPVAQRRGLEQMSRAIA</sequence>
<evidence type="ECO:0000256" key="1">
    <source>
        <dbReference type="SAM" id="Coils"/>
    </source>
</evidence>
<keyword evidence="1" id="KW-0175">Coiled coil</keyword>
<dbReference type="AlphaFoldDB" id="A0A975TTQ3"/>
<feature type="coiled-coil region" evidence="1">
    <location>
        <begin position="44"/>
        <end position="78"/>
    </location>
</feature>
<dbReference type="RefSeq" id="WP_257894086.1">
    <property type="nucleotide sequence ID" value="NZ_JAIMBW010000001.1"/>
</dbReference>
<dbReference type="Proteomes" id="UP000693972">
    <property type="component" value="Unassembled WGS sequence"/>
</dbReference>
<reference evidence="2 3" key="1">
    <citation type="submission" date="2021-07" db="EMBL/GenBank/DDBJ databases">
        <title>Karlodiniumbacter phycospheric gen. nov., sp. nov., a phycosphere bacterium isolated from karlodinium veneficum.</title>
        <authorList>
            <person name="Peng Y."/>
            <person name="Jiang L."/>
            <person name="Lee J."/>
        </authorList>
    </citation>
    <scope>NUCLEOTIDE SEQUENCE</scope>
    <source>
        <strain evidence="2 3">N5</strain>
    </source>
</reference>
<proteinExistence type="predicted"/>
<evidence type="ECO:0000313" key="3">
    <source>
        <dbReference type="Proteomes" id="UP000693972"/>
    </source>
</evidence>
<organism evidence="2">
    <name type="scientific">Gymnodinialimonas phycosphaerae</name>
    <dbReference type="NCBI Taxonomy" id="2841589"/>
    <lineage>
        <taxon>Bacteria</taxon>
        <taxon>Pseudomonadati</taxon>
        <taxon>Pseudomonadota</taxon>
        <taxon>Alphaproteobacteria</taxon>
        <taxon>Rhodobacterales</taxon>
        <taxon>Paracoccaceae</taxon>
        <taxon>Gymnodinialimonas</taxon>
    </lineage>
</organism>
<accession>A0A975TTQ3</accession>
<gene>
    <name evidence="2" type="ORF">KUL25_17350</name>
</gene>
<keyword evidence="3" id="KW-1185">Reference proteome</keyword>
<evidence type="ECO:0000313" key="2">
    <source>
        <dbReference type="EMBL" id="QXL87178.1"/>
    </source>
</evidence>